<keyword evidence="1 9" id="KW-0963">Cytoplasm</keyword>
<dbReference type="EMBL" id="CP003789">
    <property type="protein sequence ID" value="AGA64377.1"/>
    <property type="molecule type" value="Genomic_DNA"/>
</dbReference>
<dbReference type="Gene3D" id="3.40.50.620">
    <property type="entry name" value="HUPs"/>
    <property type="match status" value="1"/>
</dbReference>
<gene>
    <name evidence="9" type="primary">coaD</name>
    <name evidence="11" type="ordered locus">B488_03850</name>
</gene>
<comment type="similarity">
    <text evidence="9">Belongs to the bacterial CoaD family.</text>
</comment>
<dbReference type="GO" id="GO:0015937">
    <property type="term" value="P:coenzyme A biosynthetic process"/>
    <property type="evidence" value="ECO:0007669"/>
    <property type="project" value="UniProtKB-UniRule"/>
</dbReference>
<dbReference type="InterPro" id="IPR004821">
    <property type="entry name" value="Cyt_trans-like"/>
</dbReference>
<evidence type="ECO:0000256" key="5">
    <source>
        <dbReference type="ARBA" id="ARBA00022840"/>
    </source>
</evidence>
<dbReference type="InterPro" id="IPR001980">
    <property type="entry name" value="PPAT"/>
</dbReference>
<evidence type="ECO:0000313" key="12">
    <source>
        <dbReference type="Proteomes" id="UP000010799"/>
    </source>
</evidence>
<dbReference type="AlphaFoldDB" id="L0ETT3"/>
<accession>L0ETT3</accession>
<keyword evidence="6 9" id="KW-0460">Magnesium</keyword>
<sequence length="166" mass="18289">MIEKAIYTGSFDPFTNGHMDVLIQALSFVKHVVVGIGLNSSKSSFLTFEERSELIMQALDEVISDSFSRVSVMSFKGLAIEAAKTVEAKVIVRGLRDNTDFDYEMHMASVNNCLSPDIQTIFLPAGKLSRHITSNVVRQIIKMGGNITAFTPRPVAFALAAKYKLI</sequence>
<comment type="subunit">
    <text evidence="9">Homohexamer.</text>
</comment>
<dbReference type="Pfam" id="PF01467">
    <property type="entry name" value="CTP_transf_like"/>
    <property type="match status" value="1"/>
</dbReference>
<keyword evidence="2 9" id="KW-0808">Transferase</keyword>
<dbReference type="eggNOG" id="COG0669">
    <property type="taxonomic scope" value="Bacteria"/>
</dbReference>
<dbReference type="GO" id="GO:0005524">
    <property type="term" value="F:ATP binding"/>
    <property type="evidence" value="ECO:0007669"/>
    <property type="project" value="UniProtKB-KW"/>
</dbReference>
<dbReference type="UniPathway" id="UPA00241">
    <property type="reaction ID" value="UER00355"/>
</dbReference>
<feature type="binding site" evidence="9">
    <location>
        <position position="42"/>
    </location>
    <ligand>
        <name>substrate</name>
    </ligand>
</feature>
<feature type="binding site" evidence="9">
    <location>
        <begin position="129"/>
        <end position="135"/>
    </location>
    <ligand>
        <name>ATP</name>
        <dbReference type="ChEBI" id="CHEBI:30616"/>
    </ligand>
</feature>
<dbReference type="EC" id="2.7.7.3" evidence="9"/>
<organism evidence="11 12">
    <name type="scientific">Liberibacter crescens (strain BT-1)</name>
    <dbReference type="NCBI Taxonomy" id="1215343"/>
    <lineage>
        <taxon>Bacteria</taxon>
        <taxon>Pseudomonadati</taxon>
        <taxon>Pseudomonadota</taxon>
        <taxon>Alphaproteobacteria</taxon>
        <taxon>Hyphomicrobiales</taxon>
        <taxon>Rhizobiaceae</taxon>
        <taxon>Liberibacter</taxon>
    </lineage>
</organism>
<keyword evidence="5 9" id="KW-0067">ATP-binding</keyword>
<reference evidence="11 12" key="1">
    <citation type="journal article" date="2012" name="Stand. Genomic Sci.">
        <title>Complete genome sequence of Liberibacter crescens BT-1.</title>
        <authorList>
            <person name="Leonard M.T."/>
            <person name="Fagen J.R."/>
            <person name="Davis-Richardson A.G."/>
            <person name="Davis M.J."/>
            <person name="Triplett E.W."/>
        </authorList>
    </citation>
    <scope>NUCLEOTIDE SEQUENCE [LARGE SCALE GENOMIC DNA]</scope>
    <source>
        <strain evidence="11 12">BT-1</strain>
    </source>
</reference>
<comment type="pathway">
    <text evidence="9">Cofactor biosynthesis; coenzyme A biosynthesis; CoA from (R)-pantothenate: step 4/5.</text>
</comment>
<dbReference type="PANTHER" id="PTHR21342:SF1">
    <property type="entry name" value="PHOSPHOPANTETHEINE ADENYLYLTRANSFERASE"/>
    <property type="match status" value="1"/>
</dbReference>
<dbReference type="HOGENOM" id="CLU_100149_0_1_5"/>
<keyword evidence="3 9" id="KW-0548">Nucleotidyltransferase</keyword>
<dbReference type="STRING" id="1215343.B488_03850"/>
<dbReference type="NCBIfam" id="TIGR00125">
    <property type="entry name" value="cyt_tran_rel"/>
    <property type="match status" value="1"/>
</dbReference>
<feature type="binding site" evidence="9">
    <location>
        <begin position="94"/>
        <end position="96"/>
    </location>
    <ligand>
        <name>ATP</name>
        <dbReference type="ChEBI" id="CHEBI:30616"/>
    </ligand>
</feature>
<dbReference type="SUPFAM" id="SSF52374">
    <property type="entry name" value="Nucleotidylyl transferase"/>
    <property type="match status" value="1"/>
</dbReference>
<evidence type="ECO:0000259" key="10">
    <source>
        <dbReference type="Pfam" id="PF01467"/>
    </source>
</evidence>
<evidence type="ECO:0000256" key="7">
    <source>
        <dbReference type="ARBA" id="ARBA00022993"/>
    </source>
</evidence>
<dbReference type="InterPro" id="IPR014729">
    <property type="entry name" value="Rossmann-like_a/b/a_fold"/>
</dbReference>
<keyword evidence="12" id="KW-1185">Reference proteome</keyword>
<comment type="cofactor">
    <cofactor evidence="9">
        <name>Mg(2+)</name>
        <dbReference type="ChEBI" id="CHEBI:18420"/>
    </cofactor>
</comment>
<evidence type="ECO:0000256" key="8">
    <source>
        <dbReference type="ARBA" id="ARBA00029346"/>
    </source>
</evidence>
<feature type="binding site" evidence="9">
    <location>
        <position position="104"/>
    </location>
    <ligand>
        <name>ATP</name>
        <dbReference type="ChEBI" id="CHEBI:30616"/>
    </ligand>
</feature>
<feature type="binding site" evidence="9">
    <location>
        <position position="79"/>
    </location>
    <ligand>
        <name>substrate</name>
    </ligand>
</feature>
<dbReference type="GO" id="GO:0005737">
    <property type="term" value="C:cytoplasm"/>
    <property type="evidence" value="ECO:0007669"/>
    <property type="project" value="UniProtKB-SubCell"/>
</dbReference>
<keyword evidence="4 9" id="KW-0547">Nucleotide-binding</keyword>
<evidence type="ECO:0000256" key="2">
    <source>
        <dbReference type="ARBA" id="ARBA00022679"/>
    </source>
</evidence>
<dbReference type="KEGG" id="lcc:B488_03850"/>
<keyword evidence="7 9" id="KW-0173">Coenzyme A biosynthesis</keyword>
<name>L0ETT3_LIBCB</name>
<feature type="binding site" evidence="9">
    <location>
        <position position="93"/>
    </location>
    <ligand>
        <name>substrate</name>
    </ligand>
</feature>
<dbReference type="Proteomes" id="UP000010799">
    <property type="component" value="Chromosome"/>
</dbReference>
<dbReference type="NCBIfam" id="TIGR01510">
    <property type="entry name" value="coaD_prev_kdtB"/>
    <property type="match status" value="1"/>
</dbReference>
<evidence type="ECO:0000256" key="6">
    <source>
        <dbReference type="ARBA" id="ARBA00022842"/>
    </source>
</evidence>
<comment type="catalytic activity">
    <reaction evidence="8 9">
        <text>(R)-4'-phosphopantetheine + ATP + H(+) = 3'-dephospho-CoA + diphosphate</text>
        <dbReference type="Rhea" id="RHEA:19801"/>
        <dbReference type="ChEBI" id="CHEBI:15378"/>
        <dbReference type="ChEBI" id="CHEBI:30616"/>
        <dbReference type="ChEBI" id="CHEBI:33019"/>
        <dbReference type="ChEBI" id="CHEBI:57328"/>
        <dbReference type="ChEBI" id="CHEBI:61723"/>
        <dbReference type="EC" id="2.7.7.3"/>
    </reaction>
</comment>
<evidence type="ECO:0000256" key="9">
    <source>
        <dbReference type="HAMAP-Rule" id="MF_00151"/>
    </source>
</evidence>
<comment type="function">
    <text evidence="9">Reversibly transfers an adenylyl group from ATP to 4'-phosphopantetheine, yielding dephospho-CoA (dPCoA) and pyrophosphate.</text>
</comment>
<feature type="domain" description="Cytidyltransferase-like" evidence="10">
    <location>
        <begin position="6"/>
        <end position="139"/>
    </location>
</feature>
<comment type="subcellular location">
    <subcellularLocation>
        <location evidence="9">Cytoplasm</location>
    </subcellularLocation>
</comment>
<feature type="binding site" evidence="9">
    <location>
        <position position="18"/>
    </location>
    <ligand>
        <name>ATP</name>
        <dbReference type="ChEBI" id="CHEBI:30616"/>
    </ligand>
</feature>
<dbReference type="HAMAP" id="MF_00151">
    <property type="entry name" value="PPAT_bact"/>
    <property type="match status" value="1"/>
</dbReference>
<evidence type="ECO:0000313" key="11">
    <source>
        <dbReference type="EMBL" id="AGA64377.1"/>
    </source>
</evidence>
<feature type="binding site" evidence="9">
    <location>
        <begin position="10"/>
        <end position="11"/>
    </location>
    <ligand>
        <name>ATP</name>
        <dbReference type="ChEBI" id="CHEBI:30616"/>
    </ligand>
</feature>
<protein>
    <recommendedName>
        <fullName evidence="9">Phosphopantetheine adenylyltransferase</fullName>
        <ecNumber evidence="9">2.7.7.3</ecNumber>
    </recommendedName>
    <alternativeName>
        <fullName evidence="9">Dephospho-CoA pyrophosphorylase</fullName>
    </alternativeName>
    <alternativeName>
        <fullName evidence="9">Pantetheine-phosphate adenylyltransferase</fullName>
        <shortName evidence="9">PPAT</shortName>
    </alternativeName>
</protein>
<dbReference type="PATRIC" id="fig|1215343.11.peg.395"/>
<evidence type="ECO:0000256" key="3">
    <source>
        <dbReference type="ARBA" id="ARBA00022695"/>
    </source>
</evidence>
<dbReference type="PRINTS" id="PR01020">
    <property type="entry name" value="LPSBIOSNTHSS"/>
</dbReference>
<evidence type="ECO:0000256" key="4">
    <source>
        <dbReference type="ARBA" id="ARBA00022741"/>
    </source>
</evidence>
<evidence type="ECO:0000256" key="1">
    <source>
        <dbReference type="ARBA" id="ARBA00022490"/>
    </source>
</evidence>
<feature type="binding site" evidence="9">
    <location>
        <position position="10"/>
    </location>
    <ligand>
        <name>substrate</name>
    </ligand>
</feature>
<proteinExistence type="inferred from homology"/>
<dbReference type="PANTHER" id="PTHR21342">
    <property type="entry name" value="PHOSPHOPANTETHEINE ADENYLYLTRANSFERASE"/>
    <property type="match status" value="1"/>
</dbReference>
<dbReference type="GO" id="GO:0004595">
    <property type="term" value="F:pantetheine-phosphate adenylyltransferase activity"/>
    <property type="evidence" value="ECO:0007669"/>
    <property type="project" value="UniProtKB-UniRule"/>
</dbReference>
<feature type="site" description="Transition state stabilizer" evidence="9">
    <location>
        <position position="18"/>
    </location>
</feature>